<sequence length="87" mass="9578">MTSLLSSTQICPLCQHANACAIAQGLDINACWCAKQTLDKPSVIKQLNTANLMADLPDNQCICQQCIEKILTAMSINDVQQYRPDDH</sequence>
<dbReference type="EMBL" id="JAODOQ010000001">
    <property type="protein sequence ID" value="MCT8987820.1"/>
    <property type="molecule type" value="Genomic_DNA"/>
</dbReference>
<protein>
    <submittedName>
        <fullName evidence="1">Cysteine-rich CWC family protein</fullName>
    </submittedName>
</protein>
<proteinExistence type="predicted"/>
<evidence type="ECO:0000313" key="2">
    <source>
        <dbReference type="Proteomes" id="UP001431192"/>
    </source>
</evidence>
<name>A0ABT2P8K6_9GAMM</name>
<dbReference type="Pfam" id="PF14375">
    <property type="entry name" value="Cys_rich_CWC"/>
    <property type="match status" value="1"/>
</dbReference>
<keyword evidence="2" id="KW-1185">Reference proteome</keyword>
<dbReference type="RefSeq" id="WP_261734030.1">
    <property type="nucleotide sequence ID" value="NZ_JAODOQ010000001.1"/>
</dbReference>
<dbReference type="Proteomes" id="UP001431192">
    <property type="component" value="Unassembled WGS sequence"/>
</dbReference>
<accession>A0ABT2P8K6</accession>
<comment type="caution">
    <text evidence="1">The sequence shown here is derived from an EMBL/GenBank/DDBJ whole genome shotgun (WGS) entry which is preliminary data.</text>
</comment>
<reference evidence="1" key="1">
    <citation type="submission" date="2022-09" db="EMBL/GenBank/DDBJ databases">
        <title>Shewanella sp. KJ10-1 sp.nov, isolated from marine algae.</title>
        <authorList>
            <person name="Butt M."/>
            <person name="Lee J.K."/>
            <person name="Kim J.M."/>
            <person name="Choi D.G."/>
        </authorList>
    </citation>
    <scope>NUCLEOTIDE SEQUENCE</scope>
    <source>
        <strain evidence="1">KJ10-1</strain>
    </source>
</reference>
<gene>
    <name evidence="1" type="ORF">N4T56_16835</name>
</gene>
<dbReference type="InterPro" id="IPR032720">
    <property type="entry name" value="Cys_rich_CWC"/>
</dbReference>
<evidence type="ECO:0000313" key="1">
    <source>
        <dbReference type="EMBL" id="MCT8987820.1"/>
    </source>
</evidence>
<organism evidence="1 2">
    <name type="scientific">Shewanella phaeophyticola</name>
    <dbReference type="NCBI Taxonomy" id="2978345"/>
    <lineage>
        <taxon>Bacteria</taxon>
        <taxon>Pseudomonadati</taxon>
        <taxon>Pseudomonadota</taxon>
        <taxon>Gammaproteobacteria</taxon>
        <taxon>Alteromonadales</taxon>
        <taxon>Shewanellaceae</taxon>
        <taxon>Shewanella</taxon>
    </lineage>
</organism>